<dbReference type="PROSITE" id="PS51257">
    <property type="entry name" value="PROKAR_LIPOPROTEIN"/>
    <property type="match status" value="1"/>
</dbReference>
<protein>
    <submittedName>
        <fullName evidence="1">Uncharacterized protein</fullName>
    </submittedName>
</protein>
<dbReference type="OrthoDB" id="5734174at2"/>
<dbReference type="Proteomes" id="UP000291562">
    <property type="component" value="Chromosome"/>
</dbReference>
<name>A0A411HJB2_9GAMM</name>
<dbReference type="AlphaFoldDB" id="A0A411HJB2"/>
<keyword evidence="2" id="KW-1185">Reference proteome</keyword>
<reference evidence="1 2" key="1">
    <citation type="submission" date="2019-01" db="EMBL/GenBank/DDBJ databases">
        <title>Pseudolysobacter antarctica gen. nov., sp. nov., isolated from Fildes Peninsula, Antarctica.</title>
        <authorList>
            <person name="Wei Z."/>
            <person name="Peng F."/>
        </authorList>
    </citation>
    <scope>NUCLEOTIDE SEQUENCE [LARGE SCALE GENOMIC DNA]</scope>
    <source>
        <strain evidence="1 2">AQ6-296</strain>
    </source>
</reference>
<proteinExistence type="predicted"/>
<accession>A0A411HJB2</accession>
<dbReference type="KEGG" id="xbc:ELE36_09745"/>
<dbReference type="RefSeq" id="WP_129832883.1">
    <property type="nucleotide sequence ID" value="NZ_CP035704.1"/>
</dbReference>
<sequence>MFPKSCEVHIRLGPAAIVAQRCAPIGVVLIALCSCATIPQGAKLVDSPDQLASIQQERASLLEHVKIGMGLAEFRALVPEAYVGGQSKDTTAYELAQIQKYVTKQDMDRQNFWVGVGSPGARTTKQVLWFYFYKDQLVKWGRPQDWPDHPDLVIEHREP</sequence>
<evidence type="ECO:0000313" key="1">
    <source>
        <dbReference type="EMBL" id="QBB70626.1"/>
    </source>
</evidence>
<evidence type="ECO:0000313" key="2">
    <source>
        <dbReference type="Proteomes" id="UP000291562"/>
    </source>
</evidence>
<gene>
    <name evidence="1" type="ORF">ELE36_09745</name>
</gene>
<dbReference type="EMBL" id="CP035704">
    <property type="protein sequence ID" value="QBB70626.1"/>
    <property type="molecule type" value="Genomic_DNA"/>
</dbReference>
<organism evidence="1 2">
    <name type="scientific">Pseudolysobacter antarcticus</name>
    <dbReference type="NCBI Taxonomy" id="2511995"/>
    <lineage>
        <taxon>Bacteria</taxon>
        <taxon>Pseudomonadati</taxon>
        <taxon>Pseudomonadota</taxon>
        <taxon>Gammaproteobacteria</taxon>
        <taxon>Lysobacterales</taxon>
        <taxon>Rhodanobacteraceae</taxon>
        <taxon>Pseudolysobacter</taxon>
    </lineage>
</organism>